<evidence type="ECO:0000313" key="4">
    <source>
        <dbReference type="Proteomes" id="UP000516421"/>
    </source>
</evidence>
<dbReference type="RefSeq" id="WP_145173834.1">
    <property type="nucleotide sequence ID" value="NZ_BAAAHX010000011.1"/>
</dbReference>
<feature type="transmembrane region" description="Helical" evidence="1">
    <location>
        <begin position="135"/>
        <end position="155"/>
    </location>
</feature>
<dbReference type="KEGG" id="rama:IDM48_01990"/>
<feature type="transmembrane region" description="Helical" evidence="1">
    <location>
        <begin position="79"/>
        <end position="97"/>
    </location>
</feature>
<evidence type="ECO:0000256" key="1">
    <source>
        <dbReference type="SAM" id="Phobius"/>
    </source>
</evidence>
<dbReference type="InterPro" id="IPR006976">
    <property type="entry name" value="VanZ-like"/>
</dbReference>
<accession>A0A7H2BKN8</accession>
<feature type="transmembrane region" description="Helical" evidence="1">
    <location>
        <begin position="23"/>
        <end position="44"/>
    </location>
</feature>
<feature type="domain" description="VanZ-like" evidence="2">
    <location>
        <begin position="31"/>
        <end position="148"/>
    </location>
</feature>
<feature type="transmembrane region" description="Helical" evidence="1">
    <location>
        <begin position="104"/>
        <end position="123"/>
    </location>
</feature>
<protein>
    <submittedName>
        <fullName evidence="3">VanZ family protein</fullName>
    </submittedName>
</protein>
<gene>
    <name evidence="3" type="ORF">IDM48_01990</name>
</gene>
<evidence type="ECO:0000259" key="2">
    <source>
        <dbReference type="Pfam" id="PF04892"/>
    </source>
</evidence>
<evidence type="ECO:0000313" key="3">
    <source>
        <dbReference type="EMBL" id="QNV40234.1"/>
    </source>
</evidence>
<dbReference type="EMBL" id="CP061538">
    <property type="protein sequence ID" value="QNV40234.1"/>
    <property type="molecule type" value="Genomic_DNA"/>
</dbReference>
<dbReference type="AlphaFoldDB" id="A0A7H2BKN8"/>
<name>A0A7H2BKN8_9MICC</name>
<keyword evidence="1" id="KW-0812">Transmembrane</keyword>
<keyword evidence="1" id="KW-0472">Membrane</keyword>
<keyword evidence="4" id="KW-1185">Reference proteome</keyword>
<organism evidence="3 4">
    <name type="scientific">Rothia amarae</name>
    <dbReference type="NCBI Taxonomy" id="169480"/>
    <lineage>
        <taxon>Bacteria</taxon>
        <taxon>Bacillati</taxon>
        <taxon>Actinomycetota</taxon>
        <taxon>Actinomycetes</taxon>
        <taxon>Micrococcales</taxon>
        <taxon>Micrococcaceae</taxon>
        <taxon>Rothia</taxon>
    </lineage>
</organism>
<sequence>MFTPVHLTSNPLRARGGYEKWRLAGYMLLGVYIVAVGLVVFWPVHVDDNPSGELVKTFLRTGHNQGWLPLWFSYKTVEWLSNVLMFTPGGFLLTLLLRNRTRRWVPLLALATTACIEFTQLWMPGRTSSLWDIVANTLGGTLGWAAALAILWGIYRSKKLKDSASL</sequence>
<dbReference type="Proteomes" id="UP000516421">
    <property type="component" value="Chromosome"/>
</dbReference>
<proteinExistence type="predicted"/>
<dbReference type="Pfam" id="PF04892">
    <property type="entry name" value="VanZ"/>
    <property type="match status" value="1"/>
</dbReference>
<keyword evidence="1" id="KW-1133">Transmembrane helix</keyword>
<reference evidence="3 4" key="1">
    <citation type="submission" date="2020-09" db="EMBL/GenBank/DDBJ databases">
        <title>Investigation of environmental microbe.</title>
        <authorList>
            <person name="Ou Y."/>
            <person name="Kang Q."/>
        </authorList>
    </citation>
    <scope>NUCLEOTIDE SEQUENCE [LARGE SCALE GENOMIC DNA]</scope>
    <source>
        <strain evidence="3 4">KJZ-9</strain>
    </source>
</reference>